<dbReference type="AlphaFoldDB" id="A0A3R9PDF3"/>
<comment type="caution">
    <text evidence="3">The sequence shown here is derived from an EMBL/GenBank/DDBJ whole genome shotgun (WGS) entry which is preliminary data.</text>
</comment>
<dbReference type="InterPro" id="IPR002018">
    <property type="entry name" value="CarbesteraseB"/>
</dbReference>
<dbReference type="InterPro" id="IPR050309">
    <property type="entry name" value="Type-B_Carboxylest/Lipase"/>
</dbReference>
<feature type="chain" id="PRO_5018728932" evidence="1">
    <location>
        <begin position="24"/>
        <end position="546"/>
    </location>
</feature>
<sequence>MRRHFYVSLACFLICLSARVDLAAAVVAAPMVMLKVGIVEGVHFGSGQTGVAFLGVPYAAPPVGDLRWKPPQSVRPWTGMRRAMKFGAACPQLPAGWLPYIGWNEDCLYLNVWTTHLYVGPRLPVIVYFHGGSNTTGYSQLDPLGPALSRLGVVVVSANYRLGPMGFFAHPALTAESPHHSSGNYGLLDQLEVLKWVRENISRLGGDPNRITVMGQSAGSVDICLLMASPMSAGLFQRAIMESGDCQSVLDEDIRTPLPYNFIAGTGEGAGERLAGDLGVANGPEALRKLRSIPVTEILKSWSQDRQVHFDAIVDGWVLPEQPAKIYAEGKELQIPVLVGSNADEATVFGHNDVKTVDQYKQYLLNDTGKYTDQEFQAYPVATDADVPEQYLRIQNDTFAYGARSMARAMTSAGRKAYLYCVTFSETGKRTHLGAYHGEELRFLSDSFPSDWEHSDDDKMLGNLMRTYWTQFARTGDPNAPGLPAWTRYDAHSDQCLELGRMIGVRPVAPQLKIIENIMKQVFATTATMSLSSEAKTSDREALAEN</sequence>
<name>A0A3R9PDF3_9BACT</name>
<keyword evidence="4" id="KW-1185">Reference proteome</keyword>
<dbReference type="Pfam" id="PF00135">
    <property type="entry name" value="COesterase"/>
    <property type="match status" value="1"/>
</dbReference>
<protein>
    <submittedName>
        <fullName evidence="3">Para-nitrobenzyl esterase</fullName>
    </submittedName>
</protein>
<reference evidence="3 4" key="1">
    <citation type="submission" date="2018-12" db="EMBL/GenBank/DDBJ databases">
        <title>Sequencing of bacterial isolates from soil warming experiment in Harvard Forest, Massachusetts, USA.</title>
        <authorList>
            <person name="Deangelis K."/>
        </authorList>
    </citation>
    <scope>NUCLEOTIDE SEQUENCE [LARGE SCALE GENOMIC DNA]</scope>
    <source>
        <strain evidence="3 4">EB153</strain>
    </source>
</reference>
<organism evidence="3 4">
    <name type="scientific">Edaphobacter aggregans</name>
    <dbReference type="NCBI Taxonomy" id="570835"/>
    <lineage>
        <taxon>Bacteria</taxon>
        <taxon>Pseudomonadati</taxon>
        <taxon>Acidobacteriota</taxon>
        <taxon>Terriglobia</taxon>
        <taxon>Terriglobales</taxon>
        <taxon>Acidobacteriaceae</taxon>
        <taxon>Edaphobacter</taxon>
    </lineage>
</organism>
<dbReference type="EMBL" id="RSDW01000001">
    <property type="protein sequence ID" value="RSL19240.1"/>
    <property type="molecule type" value="Genomic_DNA"/>
</dbReference>
<dbReference type="InterPro" id="IPR029058">
    <property type="entry name" value="AB_hydrolase_fold"/>
</dbReference>
<accession>A0A3R9PDF3</accession>
<dbReference type="Gene3D" id="3.40.50.1820">
    <property type="entry name" value="alpha/beta hydrolase"/>
    <property type="match status" value="1"/>
</dbReference>
<dbReference type="PANTHER" id="PTHR11559">
    <property type="entry name" value="CARBOXYLESTERASE"/>
    <property type="match status" value="1"/>
</dbReference>
<evidence type="ECO:0000313" key="4">
    <source>
        <dbReference type="Proteomes" id="UP000269669"/>
    </source>
</evidence>
<proteinExistence type="predicted"/>
<evidence type="ECO:0000259" key="2">
    <source>
        <dbReference type="Pfam" id="PF00135"/>
    </source>
</evidence>
<dbReference type="SUPFAM" id="SSF53474">
    <property type="entry name" value="alpha/beta-Hydrolases"/>
    <property type="match status" value="1"/>
</dbReference>
<dbReference type="OrthoDB" id="9775851at2"/>
<evidence type="ECO:0000313" key="3">
    <source>
        <dbReference type="EMBL" id="RSL19240.1"/>
    </source>
</evidence>
<feature type="domain" description="Carboxylesterase type B" evidence="2">
    <location>
        <begin position="29"/>
        <end position="501"/>
    </location>
</feature>
<evidence type="ECO:0000256" key="1">
    <source>
        <dbReference type="SAM" id="SignalP"/>
    </source>
</evidence>
<dbReference type="Proteomes" id="UP000269669">
    <property type="component" value="Unassembled WGS sequence"/>
</dbReference>
<keyword evidence="1" id="KW-0732">Signal</keyword>
<gene>
    <name evidence="3" type="ORF">EDE15_4900</name>
</gene>
<feature type="signal peptide" evidence="1">
    <location>
        <begin position="1"/>
        <end position="23"/>
    </location>
</feature>